<evidence type="ECO:0000313" key="1">
    <source>
        <dbReference type="EMBL" id="NJB89508.1"/>
    </source>
</evidence>
<proteinExistence type="predicted"/>
<organism evidence="1 2">
    <name type="scientific">Sphingopyxis italica</name>
    <dbReference type="NCBI Taxonomy" id="1129133"/>
    <lineage>
        <taxon>Bacteria</taxon>
        <taxon>Pseudomonadati</taxon>
        <taxon>Pseudomonadota</taxon>
        <taxon>Alphaproteobacteria</taxon>
        <taxon>Sphingomonadales</taxon>
        <taxon>Sphingomonadaceae</taxon>
        <taxon>Sphingopyxis</taxon>
    </lineage>
</organism>
<gene>
    <name evidence="1" type="ORF">GGR90_001683</name>
</gene>
<reference evidence="1 2" key="1">
    <citation type="submission" date="2020-03" db="EMBL/GenBank/DDBJ databases">
        <title>Genomic Encyclopedia of Type Strains, Phase IV (KMG-IV): sequencing the most valuable type-strain genomes for metagenomic binning, comparative biology and taxonomic classification.</title>
        <authorList>
            <person name="Goeker M."/>
        </authorList>
    </citation>
    <scope>NUCLEOTIDE SEQUENCE [LARGE SCALE GENOMIC DNA]</scope>
    <source>
        <strain evidence="1 2">DSM 25229</strain>
    </source>
</reference>
<protein>
    <submittedName>
        <fullName evidence="1">Uncharacterized protein</fullName>
    </submittedName>
</protein>
<dbReference type="AlphaFoldDB" id="A0A7X6B9I2"/>
<dbReference type="Proteomes" id="UP000535078">
    <property type="component" value="Unassembled WGS sequence"/>
</dbReference>
<name>A0A7X6B9I2_9SPHN</name>
<keyword evidence="2" id="KW-1185">Reference proteome</keyword>
<comment type="caution">
    <text evidence="1">The sequence shown here is derived from an EMBL/GenBank/DDBJ whole genome shotgun (WGS) entry which is preliminary data.</text>
</comment>
<dbReference type="EMBL" id="JAATIT010000002">
    <property type="protein sequence ID" value="NJB89508.1"/>
    <property type="molecule type" value="Genomic_DNA"/>
</dbReference>
<sequence length="199" mass="21600">MTMINSPGSAIDLMIEPHPSMFGLVIKGSVPLPTATRTDIKLMRYLASLMHSRASRDVLNMAGLLADSLFIETPGVIVRATACASPLFLGEMEAEAIAARHPVVLLRHSQGQSANDVTIDLVLPGDADLRWLQGYRLFRGLAGDSCIVPTGDGPSVRLLPHGLFLTEHAPYADDWDRTAGIERANAHLDAHLRGGWSWR</sequence>
<accession>A0A7X6B9I2</accession>
<evidence type="ECO:0000313" key="2">
    <source>
        <dbReference type="Proteomes" id="UP000535078"/>
    </source>
</evidence>
<dbReference type="RefSeq" id="WP_167920993.1">
    <property type="nucleotide sequence ID" value="NZ_JAATIT010000002.1"/>
</dbReference>